<keyword evidence="3" id="KW-0413">Isomerase</keyword>
<evidence type="ECO:0000313" key="3">
    <source>
        <dbReference type="EMBL" id="TFU03187.1"/>
    </source>
</evidence>
<dbReference type="GO" id="GO:0003755">
    <property type="term" value="F:peptidyl-prolyl cis-trans isomerase activity"/>
    <property type="evidence" value="ECO:0007669"/>
    <property type="project" value="InterPro"/>
</dbReference>
<name>A0A4Y9EMD5_9SPHN</name>
<dbReference type="OrthoDB" id="9807797at2"/>
<comment type="caution">
    <text evidence="3">The sequence shown here is derived from an EMBL/GenBank/DDBJ whole genome shotgun (WGS) entry which is preliminary data.</text>
</comment>
<dbReference type="PROSITE" id="PS51318">
    <property type="entry name" value="TAT"/>
    <property type="match status" value="1"/>
</dbReference>
<accession>A0A4Y9EMD5</accession>
<evidence type="ECO:0000259" key="2">
    <source>
        <dbReference type="Pfam" id="PF00160"/>
    </source>
</evidence>
<keyword evidence="1" id="KW-0732">Signal</keyword>
<dbReference type="InterPro" id="IPR029000">
    <property type="entry name" value="Cyclophilin-like_dom_sf"/>
</dbReference>
<feature type="domain" description="PPIase cyclophilin-type" evidence="2">
    <location>
        <begin position="47"/>
        <end position="211"/>
    </location>
</feature>
<protein>
    <submittedName>
        <fullName evidence="3">Peptidylprolyl isomerase</fullName>
    </submittedName>
</protein>
<dbReference type="Pfam" id="PF00160">
    <property type="entry name" value="Pro_isomerase"/>
    <property type="match status" value="1"/>
</dbReference>
<dbReference type="SUPFAM" id="SSF50891">
    <property type="entry name" value="Cyclophilin-like"/>
    <property type="match status" value="1"/>
</dbReference>
<dbReference type="InterPro" id="IPR006311">
    <property type="entry name" value="TAT_signal"/>
</dbReference>
<dbReference type="Gene3D" id="2.40.100.10">
    <property type="entry name" value="Cyclophilin-like"/>
    <property type="match status" value="1"/>
</dbReference>
<keyword evidence="4" id="KW-1185">Reference proteome</keyword>
<sequence>MKHTLRRHALLFAALLLATAAAPTPSDIESSAPPAAWAAIAPDDLVVFDTPRGSFIMQLAPQFAPAHVAAIKAMVRRGAFGGGAVVRVQDNYVVQWAIPENKVVPAAPLPPEFERPLAGLTFTPIPGPDAYADAGGFIDGFPVAVDKAAKTGWLQHCYGMVGVGRGNAPDSGDGGELYAVIGHAPRHLDRNMAGVGRIVAGIEKLSSLPRGTEALGFYKTERERLPITGARMASDLPAGAQPRIEVMLTTSPSFADYMKARANRSDAFFMRPAGAVDACNVRVPVRAGK</sequence>
<organism evidence="3 4">
    <name type="scientific">Glacieibacterium arshaanense</name>
    <dbReference type="NCBI Taxonomy" id="2511025"/>
    <lineage>
        <taxon>Bacteria</taxon>
        <taxon>Pseudomonadati</taxon>
        <taxon>Pseudomonadota</taxon>
        <taxon>Alphaproteobacteria</taxon>
        <taxon>Sphingomonadales</taxon>
        <taxon>Sphingosinicellaceae</taxon>
        <taxon>Glacieibacterium</taxon>
    </lineage>
</organism>
<reference evidence="3 4" key="1">
    <citation type="submission" date="2019-02" db="EMBL/GenBank/DDBJ databases">
        <title>Polymorphobacter sp. isolated from the lake at the Tibet of China.</title>
        <authorList>
            <person name="Li A."/>
        </authorList>
    </citation>
    <scope>NUCLEOTIDE SEQUENCE [LARGE SCALE GENOMIC DNA]</scope>
    <source>
        <strain evidence="3 4">DJ1R-1</strain>
    </source>
</reference>
<dbReference type="EMBL" id="SIHO01000002">
    <property type="protein sequence ID" value="TFU03187.1"/>
    <property type="molecule type" value="Genomic_DNA"/>
</dbReference>
<dbReference type="RefSeq" id="WP_135245779.1">
    <property type="nucleotide sequence ID" value="NZ_SIHO01000002.1"/>
</dbReference>
<feature type="chain" id="PRO_5021200764" evidence="1">
    <location>
        <begin position="23"/>
        <end position="289"/>
    </location>
</feature>
<dbReference type="InterPro" id="IPR002130">
    <property type="entry name" value="Cyclophilin-type_PPIase_dom"/>
</dbReference>
<evidence type="ECO:0000256" key="1">
    <source>
        <dbReference type="SAM" id="SignalP"/>
    </source>
</evidence>
<feature type="signal peptide" evidence="1">
    <location>
        <begin position="1"/>
        <end position="22"/>
    </location>
</feature>
<evidence type="ECO:0000313" key="4">
    <source>
        <dbReference type="Proteomes" id="UP000297737"/>
    </source>
</evidence>
<dbReference type="AlphaFoldDB" id="A0A4Y9EMD5"/>
<gene>
    <name evidence="3" type="ORF">EUV02_08310</name>
</gene>
<dbReference type="Proteomes" id="UP000297737">
    <property type="component" value="Unassembled WGS sequence"/>
</dbReference>
<proteinExistence type="predicted"/>